<gene>
    <name evidence="1" type="ORF">EDC28_101248</name>
</gene>
<evidence type="ECO:0008006" key="3">
    <source>
        <dbReference type="Google" id="ProtNLM"/>
    </source>
</evidence>
<proteinExistence type="predicted"/>
<comment type="caution">
    <text evidence="1">The sequence shown here is derived from an EMBL/GenBank/DDBJ whole genome shotgun (WGS) entry which is preliminary data.</text>
</comment>
<dbReference type="AlphaFoldDB" id="A0A3N1PGG8"/>
<dbReference type="PROSITE" id="PS51257">
    <property type="entry name" value="PROKAR_LIPOPROTEIN"/>
    <property type="match status" value="1"/>
</dbReference>
<evidence type="ECO:0000313" key="2">
    <source>
        <dbReference type="Proteomes" id="UP000268033"/>
    </source>
</evidence>
<protein>
    <recommendedName>
        <fullName evidence="3">Type VI secretion system protein</fullName>
    </recommendedName>
</protein>
<dbReference type="RefSeq" id="WP_123420400.1">
    <property type="nucleotide sequence ID" value="NZ_RJUL01000001.1"/>
</dbReference>
<dbReference type="STRING" id="584787.GCA_001247655_01841"/>
<reference evidence="1 2" key="1">
    <citation type="submission" date="2018-11" db="EMBL/GenBank/DDBJ databases">
        <title>Genomic Encyclopedia of Type Strains, Phase IV (KMG-IV): sequencing the most valuable type-strain genomes for metagenomic binning, comparative biology and taxonomic classification.</title>
        <authorList>
            <person name="Goeker M."/>
        </authorList>
    </citation>
    <scope>NUCLEOTIDE SEQUENCE [LARGE SCALE GENOMIC DNA]</scope>
    <source>
        <strain evidence="1 2">DSM 21945</strain>
    </source>
</reference>
<dbReference type="EMBL" id="RJUL01000001">
    <property type="protein sequence ID" value="ROQ30562.1"/>
    <property type="molecule type" value="Genomic_DNA"/>
</dbReference>
<organism evidence="1 2">
    <name type="scientific">Gallaecimonas pentaromativorans</name>
    <dbReference type="NCBI Taxonomy" id="584787"/>
    <lineage>
        <taxon>Bacteria</taxon>
        <taxon>Pseudomonadati</taxon>
        <taxon>Pseudomonadota</taxon>
        <taxon>Gammaproteobacteria</taxon>
        <taxon>Enterobacterales</taxon>
        <taxon>Gallaecimonadaceae</taxon>
        <taxon>Gallaecimonas</taxon>
    </lineage>
</organism>
<keyword evidence="2" id="KW-1185">Reference proteome</keyword>
<accession>A0A3N1PGG8</accession>
<name>A0A3N1PGG8_9GAMM</name>
<sequence length="165" mass="17444">MANLKRHCRTVALLGGLLLGGCSTLGGWLGFGPDYAALDSLKVLANSDANQDAAGTPCATELDIVFAYSHAAIGQLPKTAPQWFAQKTALQNGLAQDLAVLSLQLPPSTAVKTVPLADKADKALQIIAYARYFAVAGQNRMDLTQAHSAQLTLRAKDLQLINLDD</sequence>
<dbReference type="Proteomes" id="UP000268033">
    <property type="component" value="Unassembled WGS sequence"/>
</dbReference>
<evidence type="ECO:0000313" key="1">
    <source>
        <dbReference type="EMBL" id="ROQ30562.1"/>
    </source>
</evidence>